<dbReference type="HAMAP" id="MF_01212">
    <property type="entry name" value="dGTPase_type2"/>
    <property type="match status" value="1"/>
</dbReference>
<dbReference type="InterPro" id="IPR003607">
    <property type="entry name" value="HD/PDEase_dom"/>
</dbReference>
<dbReference type="CDD" id="cd00077">
    <property type="entry name" value="HDc"/>
    <property type="match status" value="1"/>
</dbReference>
<evidence type="ECO:0000313" key="5">
    <source>
        <dbReference type="EMBL" id="MFC6760029.1"/>
    </source>
</evidence>
<sequence length="408" mass="45815">MHAPYASDPTRARGRRVAEEESTFRSCYQRDRDRIIHASAFRRLKHKTQVFVEHEGDYYRTRLTHSIEVAQVARTIAGALGLNGELTEAVALAHDLGHTPFGHTGEDALHALMAPYGGFDHNAQAIRIVTRLERHYAEFDGLNLTWDTLEGIAKHNGPVTPLRGDGPVTPLRGDGSVTPLRGDGQIVGELPYALAEYDAQHDLELYTHASAEAQVAALSDDIAYNNHDLHDGLRAGLFTEDEIAELPLVGPAYAQVDRLYPETDSYRRRHEALRRVFGVMVADVIDTSRALLEGSGAQSPAEIRHLGRPVIRFSPAMWQDLRQIRDFLFARMYRAPQVMAERARVTKVVEELFPLFLTQPDLMPRHWARQIEEAAQDRTTLARMVSDYIAGMTDRFALQEHARLIGTS</sequence>
<dbReference type="InterPro" id="IPR006261">
    <property type="entry name" value="dGTPase"/>
</dbReference>
<comment type="similarity">
    <text evidence="2">Belongs to the dGTPase family. Type 2 subfamily.</text>
</comment>
<dbReference type="EMBL" id="JBHSWG010000001">
    <property type="protein sequence ID" value="MFC6760029.1"/>
    <property type="molecule type" value="Genomic_DNA"/>
</dbReference>
<keyword evidence="1 2" id="KW-0378">Hydrolase</keyword>
<name>A0ABW2B389_9RHOB</name>
<organism evidence="5 6">
    <name type="scientific">Sulfitobacter porphyrae</name>
    <dbReference type="NCBI Taxonomy" id="1246864"/>
    <lineage>
        <taxon>Bacteria</taxon>
        <taxon>Pseudomonadati</taxon>
        <taxon>Pseudomonadota</taxon>
        <taxon>Alphaproteobacteria</taxon>
        <taxon>Rhodobacterales</taxon>
        <taxon>Roseobacteraceae</taxon>
        <taxon>Sulfitobacter</taxon>
    </lineage>
</organism>
<dbReference type="SUPFAM" id="SSF109604">
    <property type="entry name" value="HD-domain/PDEase-like"/>
    <property type="match status" value="1"/>
</dbReference>
<evidence type="ECO:0000313" key="6">
    <source>
        <dbReference type="Proteomes" id="UP001596353"/>
    </source>
</evidence>
<reference evidence="6" key="1">
    <citation type="journal article" date="2019" name="Int. J. Syst. Evol. Microbiol.">
        <title>The Global Catalogue of Microorganisms (GCM) 10K type strain sequencing project: providing services to taxonomists for standard genome sequencing and annotation.</title>
        <authorList>
            <consortium name="The Broad Institute Genomics Platform"/>
            <consortium name="The Broad Institute Genome Sequencing Center for Infectious Disease"/>
            <person name="Wu L."/>
            <person name="Ma J."/>
        </authorList>
    </citation>
    <scope>NUCLEOTIDE SEQUENCE [LARGE SCALE GENOMIC DNA]</scope>
    <source>
        <strain evidence="6">CCUG 66188</strain>
    </source>
</reference>
<dbReference type="PANTHER" id="PTHR11373">
    <property type="entry name" value="DEOXYNUCLEOSIDE TRIPHOSPHATE TRIPHOSPHOHYDROLASE"/>
    <property type="match status" value="1"/>
</dbReference>
<accession>A0ABW2B389</accession>
<dbReference type="InterPro" id="IPR006674">
    <property type="entry name" value="HD_domain"/>
</dbReference>
<evidence type="ECO:0000256" key="3">
    <source>
        <dbReference type="SAM" id="MobiDB-lite"/>
    </source>
</evidence>
<feature type="region of interest" description="Disordered" evidence="3">
    <location>
        <begin position="157"/>
        <end position="180"/>
    </location>
</feature>
<gene>
    <name evidence="5" type="ORF">ACFQFQ_11865</name>
</gene>
<evidence type="ECO:0000256" key="2">
    <source>
        <dbReference type="HAMAP-Rule" id="MF_01212"/>
    </source>
</evidence>
<proteinExistence type="inferred from homology"/>
<comment type="caution">
    <text evidence="5">The sequence shown here is derived from an EMBL/GenBank/DDBJ whole genome shotgun (WGS) entry which is preliminary data.</text>
</comment>
<dbReference type="PANTHER" id="PTHR11373:SF43">
    <property type="entry name" value="DEOXYGUANOSINETRIPHOSPHATE TRIPHOSPHOHYDROLASE-LIKE PROTEIN"/>
    <property type="match status" value="1"/>
</dbReference>
<dbReference type="Pfam" id="PF01966">
    <property type="entry name" value="HD"/>
    <property type="match status" value="1"/>
</dbReference>
<evidence type="ECO:0000256" key="1">
    <source>
        <dbReference type="ARBA" id="ARBA00022801"/>
    </source>
</evidence>
<keyword evidence="6" id="KW-1185">Reference proteome</keyword>
<dbReference type="Proteomes" id="UP001596353">
    <property type="component" value="Unassembled WGS sequence"/>
</dbReference>
<dbReference type="InterPro" id="IPR050135">
    <property type="entry name" value="dGTPase-like"/>
</dbReference>
<feature type="region of interest" description="Disordered" evidence="3">
    <location>
        <begin position="1"/>
        <end position="20"/>
    </location>
</feature>
<dbReference type="InterPro" id="IPR026875">
    <property type="entry name" value="PHydrolase_assoc_dom"/>
</dbReference>
<dbReference type="Pfam" id="PF13286">
    <property type="entry name" value="HD_assoc"/>
    <property type="match status" value="1"/>
</dbReference>
<dbReference type="NCBIfam" id="NF002328">
    <property type="entry name" value="PRK01286.1-3"/>
    <property type="match status" value="1"/>
</dbReference>
<evidence type="ECO:0000259" key="4">
    <source>
        <dbReference type="PROSITE" id="PS51831"/>
    </source>
</evidence>
<dbReference type="PROSITE" id="PS51831">
    <property type="entry name" value="HD"/>
    <property type="match status" value="1"/>
</dbReference>
<dbReference type="NCBIfam" id="TIGR01353">
    <property type="entry name" value="dGTP_triPase"/>
    <property type="match status" value="1"/>
</dbReference>
<feature type="domain" description="HD" evidence="4">
    <location>
        <begin position="62"/>
        <end position="225"/>
    </location>
</feature>
<dbReference type="Gene3D" id="1.10.3210.10">
    <property type="entry name" value="Hypothetical protein af1432"/>
    <property type="match status" value="1"/>
</dbReference>
<dbReference type="InterPro" id="IPR023023">
    <property type="entry name" value="dNTPase_2"/>
</dbReference>
<dbReference type="SMART" id="SM00471">
    <property type="entry name" value="HDc"/>
    <property type="match status" value="1"/>
</dbReference>
<protein>
    <recommendedName>
        <fullName evidence="2">Deoxyguanosinetriphosphate triphosphohydrolase-like protein</fullName>
    </recommendedName>
</protein>